<evidence type="ECO:0000313" key="2">
    <source>
        <dbReference type="EMBL" id="KKM95405.1"/>
    </source>
</evidence>
<accession>A0A0F9P2V2</accession>
<feature type="non-terminal residue" evidence="2">
    <location>
        <position position="556"/>
    </location>
</feature>
<sequence>MMAENSVLGERRFDKLRTSIKWSNLQLEYPKKKRIQAIREFAGYHYAERSADRRVIVPFLKLAVGIYIRLLAAKAPKVLITTKKDVLKSTAANLEIAVNEIPEEIKLQSTFKDLVLEALFSFGIAKVGLADSGELMGHRIGTPFVDVVTLDDLIIDMSAKNWWQLQYIGNEYWMNYEELMEGGLFSKKRINGLTSDVYTTIGEGGEGRAEEIGQNEQAELFKDKKLIRDIWLPEEGIFLTYASKDNRLLSDVDWKGPELGPYHILGFDKVPGNLLPVPPVAIWRDLHELANRLFRKLGQQADSAKSVLGFSGGNDESVKSFKAANDGDGITYTGPKPERLVSGGVDQVTLAFFLQTKDLFNYFGNNFESLGGISVQSETVGQDKLISAASSAQLRDMASQVTDFSKDIFGSLAYYEWNDLVRTRELERPIPGTDVKIVVPWNRNTRQGTFDLYDLKIDVYSFQDDSPSAKLQKFAAIWQQYIIPMLPMIEASGGSLNVKSVLETIAKYSNMPEIAEMISFADGFSTDEVGNKPVTKSQPQNTTHTSERVNRPGATE</sequence>
<evidence type="ECO:0000256" key="1">
    <source>
        <dbReference type="SAM" id="MobiDB-lite"/>
    </source>
</evidence>
<reference evidence="2" key="1">
    <citation type="journal article" date="2015" name="Nature">
        <title>Complex archaea that bridge the gap between prokaryotes and eukaryotes.</title>
        <authorList>
            <person name="Spang A."/>
            <person name="Saw J.H."/>
            <person name="Jorgensen S.L."/>
            <person name="Zaremba-Niedzwiedzka K."/>
            <person name="Martijn J."/>
            <person name="Lind A.E."/>
            <person name="van Eijk R."/>
            <person name="Schleper C."/>
            <person name="Guy L."/>
            <person name="Ettema T.J."/>
        </authorList>
    </citation>
    <scope>NUCLEOTIDE SEQUENCE</scope>
</reference>
<name>A0A0F9P2V2_9ZZZZ</name>
<gene>
    <name evidence="2" type="ORF">LCGC14_1188640</name>
</gene>
<comment type="caution">
    <text evidence="2">The sequence shown here is derived from an EMBL/GenBank/DDBJ whole genome shotgun (WGS) entry which is preliminary data.</text>
</comment>
<proteinExistence type="predicted"/>
<dbReference type="AlphaFoldDB" id="A0A0F9P2V2"/>
<protein>
    <recommendedName>
        <fullName evidence="3">Portal protein</fullName>
    </recommendedName>
</protein>
<evidence type="ECO:0008006" key="3">
    <source>
        <dbReference type="Google" id="ProtNLM"/>
    </source>
</evidence>
<feature type="region of interest" description="Disordered" evidence="1">
    <location>
        <begin position="529"/>
        <end position="556"/>
    </location>
</feature>
<dbReference type="EMBL" id="LAZR01006012">
    <property type="protein sequence ID" value="KKM95405.1"/>
    <property type="molecule type" value="Genomic_DNA"/>
</dbReference>
<organism evidence="2">
    <name type="scientific">marine sediment metagenome</name>
    <dbReference type="NCBI Taxonomy" id="412755"/>
    <lineage>
        <taxon>unclassified sequences</taxon>
        <taxon>metagenomes</taxon>
        <taxon>ecological metagenomes</taxon>
    </lineage>
</organism>
<feature type="compositionally biased region" description="Polar residues" evidence="1">
    <location>
        <begin position="534"/>
        <end position="544"/>
    </location>
</feature>